<gene>
    <name evidence="1" type="ORF">GALL_545350</name>
</gene>
<dbReference type="EMBL" id="MLJW01008571">
    <property type="protein sequence ID" value="OIQ63917.1"/>
    <property type="molecule type" value="Genomic_DNA"/>
</dbReference>
<proteinExistence type="predicted"/>
<name>A0A1J5PK59_9ZZZZ</name>
<protein>
    <submittedName>
        <fullName evidence="1">Uncharacterized protein</fullName>
    </submittedName>
</protein>
<dbReference type="AlphaFoldDB" id="A0A1J5PK59"/>
<organism evidence="1">
    <name type="scientific">mine drainage metagenome</name>
    <dbReference type="NCBI Taxonomy" id="410659"/>
    <lineage>
        <taxon>unclassified sequences</taxon>
        <taxon>metagenomes</taxon>
        <taxon>ecological metagenomes</taxon>
    </lineage>
</organism>
<accession>A0A1J5PK59</accession>
<comment type="caution">
    <text evidence="1">The sequence shown here is derived from an EMBL/GenBank/DDBJ whole genome shotgun (WGS) entry which is preliminary data.</text>
</comment>
<sequence>MQVNAAVEAGALYAQANGWDEPGIISAVENSFGTTLTNQVSAVTASPVPVQFCGCPNGTTVTNMGTPPCPTTPLCGSGNQQRQYIEISASLTRTSVVPNSGIIGLPATFVAKSVVRSN</sequence>
<evidence type="ECO:0000313" key="1">
    <source>
        <dbReference type="EMBL" id="OIQ63917.1"/>
    </source>
</evidence>
<reference evidence="1" key="1">
    <citation type="submission" date="2016-10" db="EMBL/GenBank/DDBJ databases">
        <title>Sequence of Gallionella enrichment culture.</title>
        <authorList>
            <person name="Poehlein A."/>
            <person name="Muehling M."/>
            <person name="Daniel R."/>
        </authorList>
    </citation>
    <scope>NUCLEOTIDE SEQUENCE</scope>
</reference>